<dbReference type="Proteomes" id="UP000605986">
    <property type="component" value="Unassembled WGS sequence"/>
</dbReference>
<comment type="caution">
    <text evidence="2">The sequence shown here is derived from an EMBL/GenBank/DDBJ whole genome shotgun (WGS) entry which is preliminary data.</text>
</comment>
<dbReference type="OrthoDB" id="5306317at2759"/>
<feature type="transmembrane region" description="Helical" evidence="1">
    <location>
        <begin position="75"/>
        <end position="96"/>
    </location>
</feature>
<evidence type="ECO:0000313" key="2">
    <source>
        <dbReference type="EMBL" id="KAF4426694.1"/>
    </source>
</evidence>
<name>A0A8H4JGQ9_9HYPO</name>
<evidence type="ECO:0000313" key="3">
    <source>
        <dbReference type="Proteomes" id="UP000605986"/>
    </source>
</evidence>
<feature type="transmembrane region" description="Helical" evidence="1">
    <location>
        <begin position="158"/>
        <end position="177"/>
    </location>
</feature>
<keyword evidence="1" id="KW-0812">Transmembrane</keyword>
<feature type="transmembrane region" description="Helical" evidence="1">
    <location>
        <begin position="14"/>
        <end position="35"/>
    </location>
</feature>
<feature type="transmembrane region" description="Helical" evidence="1">
    <location>
        <begin position="108"/>
        <end position="128"/>
    </location>
</feature>
<dbReference type="EMBL" id="JAADJG010001059">
    <property type="protein sequence ID" value="KAF4426694.1"/>
    <property type="molecule type" value="Genomic_DNA"/>
</dbReference>
<reference evidence="2" key="1">
    <citation type="submission" date="2020-01" db="EMBL/GenBank/DDBJ databases">
        <title>Identification and distribution of gene clusters putatively required for synthesis of sphingolipid metabolism inhibitors in phylogenetically diverse species of the filamentous fungus Fusarium.</title>
        <authorList>
            <person name="Kim H.-S."/>
            <person name="Busman M."/>
            <person name="Brown D.W."/>
            <person name="Divon H."/>
            <person name="Uhlig S."/>
            <person name="Proctor R.H."/>
        </authorList>
    </citation>
    <scope>NUCLEOTIDE SEQUENCE</scope>
    <source>
        <strain evidence="2">NRRL 53441</strain>
    </source>
</reference>
<keyword evidence="3" id="KW-1185">Reference proteome</keyword>
<keyword evidence="1" id="KW-0472">Membrane</keyword>
<dbReference type="AlphaFoldDB" id="A0A8H4JGQ9"/>
<proteinExistence type="predicted"/>
<keyword evidence="1" id="KW-1133">Transmembrane helix</keyword>
<feature type="transmembrane region" description="Helical" evidence="1">
    <location>
        <begin position="42"/>
        <end position="63"/>
    </location>
</feature>
<protein>
    <submittedName>
        <fullName evidence="2">Hsp90 co-chaperone cdc37 protein</fullName>
    </submittedName>
</protein>
<organism evidence="2 3">
    <name type="scientific">Fusarium austroafricanum</name>
    <dbReference type="NCBI Taxonomy" id="2364996"/>
    <lineage>
        <taxon>Eukaryota</taxon>
        <taxon>Fungi</taxon>
        <taxon>Dikarya</taxon>
        <taxon>Ascomycota</taxon>
        <taxon>Pezizomycotina</taxon>
        <taxon>Sordariomycetes</taxon>
        <taxon>Hypocreomycetidae</taxon>
        <taxon>Hypocreales</taxon>
        <taxon>Nectriaceae</taxon>
        <taxon>Fusarium</taxon>
        <taxon>Fusarium concolor species complex</taxon>
    </lineage>
</organism>
<accession>A0A8H4JGQ9</accession>
<sequence>MATNEQPPFMETNLGVVSVIGLNNICVGLIVAGIVGKVSFVLLVPIITSVGCTLGSGLCYYAWGSDYPVVNRAVAAVFSGVAWMIQEAGLPFYGYGILVPILCGIERIIFLTIFWGLMVVILFCRLAVVTLDTRYILRNDPSPVTLALHSTLTNRLHFAYFPPIAMAEILSAVFLLMKFRRTLRASKSGGLGGGKLYRYLMRSTEIRVASLAIIGITRSITFSFRLTVGPYRAVTQIDFFMYILESLYPIIMFRHYPNSIDILASRLIFTDENSMRNNNILST</sequence>
<gene>
    <name evidence="2" type="ORF">F53441_14096</name>
</gene>
<evidence type="ECO:0000256" key="1">
    <source>
        <dbReference type="SAM" id="Phobius"/>
    </source>
</evidence>